<evidence type="ECO:0000259" key="1">
    <source>
        <dbReference type="Pfam" id="PF07727"/>
    </source>
</evidence>
<reference evidence="2" key="1">
    <citation type="submission" date="2024-01" db="EMBL/GenBank/DDBJ databases">
        <authorList>
            <person name="Webb A."/>
        </authorList>
    </citation>
    <scope>NUCLEOTIDE SEQUENCE</scope>
    <source>
        <strain evidence="2">Pm1</strain>
    </source>
</reference>
<sequence>MELDVEAGKVLKLLKPLYGLKQSGRCWNETMNEYIIALGFIKSRLDPCIYYKRGKRSG</sequence>
<evidence type="ECO:0000313" key="2">
    <source>
        <dbReference type="EMBL" id="CAK7937832.1"/>
    </source>
</evidence>
<dbReference type="Pfam" id="PF07727">
    <property type="entry name" value="RVT_2"/>
    <property type="match status" value="1"/>
</dbReference>
<accession>A0AAV1UWF5</accession>
<feature type="domain" description="Reverse transcriptase Ty1/copia-type" evidence="1">
    <location>
        <begin position="2"/>
        <end position="53"/>
    </location>
</feature>
<evidence type="ECO:0000313" key="3">
    <source>
        <dbReference type="Proteomes" id="UP001162060"/>
    </source>
</evidence>
<gene>
    <name evidence="2" type="ORF">PM001_LOCUS22982</name>
</gene>
<proteinExistence type="predicted"/>
<comment type="caution">
    <text evidence="2">The sequence shown here is derived from an EMBL/GenBank/DDBJ whole genome shotgun (WGS) entry which is preliminary data.</text>
</comment>
<organism evidence="2 3">
    <name type="scientific">Peronospora matthiolae</name>
    <dbReference type="NCBI Taxonomy" id="2874970"/>
    <lineage>
        <taxon>Eukaryota</taxon>
        <taxon>Sar</taxon>
        <taxon>Stramenopiles</taxon>
        <taxon>Oomycota</taxon>
        <taxon>Peronosporomycetes</taxon>
        <taxon>Peronosporales</taxon>
        <taxon>Peronosporaceae</taxon>
        <taxon>Peronospora</taxon>
    </lineage>
</organism>
<dbReference type="EMBL" id="CAKLBY020000228">
    <property type="protein sequence ID" value="CAK7937832.1"/>
    <property type="molecule type" value="Genomic_DNA"/>
</dbReference>
<dbReference type="AlphaFoldDB" id="A0AAV1UWF5"/>
<name>A0AAV1UWF5_9STRA</name>
<dbReference type="Proteomes" id="UP001162060">
    <property type="component" value="Unassembled WGS sequence"/>
</dbReference>
<dbReference type="InterPro" id="IPR013103">
    <property type="entry name" value="RVT_2"/>
</dbReference>
<protein>
    <recommendedName>
        <fullName evidence="1">Reverse transcriptase Ty1/copia-type domain-containing protein</fullName>
    </recommendedName>
</protein>